<evidence type="ECO:0000259" key="1">
    <source>
        <dbReference type="SMART" id="SM00451"/>
    </source>
</evidence>
<dbReference type="SMART" id="SM00451">
    <property type="entry name" value="ZnF_U1"/>
    <property type="match status" value="1"/>
</dbReference>
<gene>
    <name evidence="2" type="ORF">TUBRATIS_27270</name>
</gene>
<sequence>MNEERKGVKKHIKLNKSQYKTKKLEKQKELLIQEHKLVADKYFTINSNGRYECSLCNTVHTTIESFVRHKNGKKHKEKIQINLKPLKNLQHFGKKLIKKSQEGFVIEVNISDFTYPNYFLTKNNGTFILFNFKGYAPFTYFLNYSVNEESFYDFYDRKLKKYFFIAFKK</sequence>
<dbReference type="VEuPathDB" id="MicrosporidiaDB:TUBRATIS_27270"/>
<accession>A0A437AI30</accession>
<dbReference type="EMBL" id="RCSS01000756">
    <property type="protein sequence ID" value="RVD90835.1"/>
    <property type="molecule type" value="Genomic_DNA"/>
</dbReference>
<dbReference type="GO" id="GO:0008270">
    <property type="term" value="F:zinc ion binding"/>
    <property type="evidence" value="ECO:0007669"/>
    <property type="project" value="InterPro"/>
</dbReference>
<feature type="domain" description="U1-type" evidence="1">
    <location>
        <begin position="48"/>
        <end position="82"/>
    </location>
</feature>
<proteinExistence type="predicted"/>
<dbReference type="OrthoDB" id="10250970at2759"/>
<dbReference type="Proteomes" id="UP000282876">
    <property type="component" value="Unassembled WGS sequence"/>
</dbReference>
<dbReference type="GO" id="GO:0003676">
    <property type="term" value="F:nucleic acid binding"/>
    <property type="evidence" value="ECO:0007669"/>
    <property type="project" value="InterPro"/>
</dbReference>
<protein>
    <submittedName>
        <fullName evidence="2">Splicing factor 3A subunit 2</fullName>
    </submittedName>
</protein>
<dbReference type="InterPro" id="IPR013087">
    <property type="entry name" value="Znf_C2H2_type"/>
</dbReference>
<dbReference type="Pfam" id="PF12874">
    <property type="entry name" value="zf-met"/>
    <property type="match status" value="1"/>
</dbReference>
<reference evidence="2 3" key="1">
    <citation type="submission" date="2018-10" db="EMBL/GenBank/DDBJ databases">
        <title>Draft genome sequence of the microsporidian Tubulinosema ratisbonensis.</title>
        <authorList>
            <person name="Polonais V."/>
            <person name="Peyretaillade E."/>
            <person name="Niehus S."/>
            <person name="Wawrzyniak I."/>
            <person name="Franchet A."/>
            <person name="Gaspin C."/>
            <person name="Reichstadt M."/>
            <person name="Belser C."/>
            <person name="Labadie K."/>
            <person name="Delbac F."/>
            <person name="Ferrandon D."/>
        </authorList>
    </citation>
    <scope>NUCLEOTIDE SEQUENCE [LARGE SCALE GENOMIC DNA]</scope>
    <source>
        <strain evidence="2 3">Franzen</strain>
    </source>
</reference>
<dbReference type="InterPro" id="IPR003604">
    <property type="entry name" value="Matrin/U1-like-C_Znf_C2H2"/>
</dbReference>
<comment type="caution">
    <text evidence="2">The sequence shown here is derived from an EMBL/GenBank/DDBJ whole genome shotgun (WGS) entry which is preliminary data.</text>
</comment>
<organism evidence="2 3">
    <name type="scientific">Tubulinosema ratisbonensis</name>
    <dbReference type="NCBI Taxonomy" id="291195"/>
    <lineage>
        <taxon>Eukaryota</taxon>
        <taxon>Fungi</taxon>
        <taxon>Fungi incertae sedis</taxon>
        <taxon>Microsporidia</taxon>
        <taxon>Tubulinosematoidea</taxon>
        <taxon>Tubulinosematidae</taxon>
        <taxon>Tubulinosema</taxon>
    </lineage>
</organism>
<evidence type="ECO:0000313" key="3">
    <source>
        <dbReference type="Proteomes" id="UP000282876"/>
    </source>
</evidence>
<dbReference type="AlphaFoldDB" id="A0A437AI30"/>
<dbReference type="InterPro" id="IPR036236">
    <property type="entry name" value="Znf_C2H2_sf"/>
</dbReference>
<evidence type="ECO:0000313" key="2">
    <source>
        <dbReference type="EMBL" id="RVD90835.1"/>
    </source>
</evidence>
<dbReference type="SUPFAM" id="SSF57667">
    <property type="entry name" value="beta-beta-alpha zinc fingers"/>
    <property type="match status" value="1"/>
</dbReference>
<name>A0A437AI30_9MICR</name>
<keyword evidence="3" id="KW-1185">Reference proteome</keyword>